<evidence type="ECO:0000256" key="1">
    <source>
        <dbReference type="SAM" id="MobiDB-lite"/>
    </source>
</evidence>
<reference evidence="2 3" key="1">
    <citation type="submission" date="2019-02" db="EMBL/GenBank/DDBJ databases">
        <title>Deep-cultivation of Planctomycetes and their phenomic and genomic characterization uncovers novel biology.</title>
        <authorList>
            <person name="Wiegand S."/>
            <person name="Jogler M."/>
            <person name="Boedeker C."/>
            <person name="Pinto D."/>
            <person name="Vollmers J."/>
            <person name="Rivas-Marin E."/>
            <person name="Kohn T."/>
            <person name="Peeters S.H."/>
            <person name="Heuer A."/>
            <person name="Rast P."/>
            <person name="Oberbeckmann S."/>
            <person name="Bunk B."/>
            <person name="Jeske O."/>
            <person name="Meyerdierks A."/>
            <person name="Storesund J.E."/>
            <person name="Kallscheuer N."/>
            <person name="Luecker S."/>
            <person name="Lage O.M."/>
            <person name="Pohl T."/>
            <person name="Merkel B.J."/>
            <person name="Hornburger P."/>
            <person name="Mueller R.-W."/>
            <person name="Bruemmer F."/>
            <person name="Labrenz M."/>
            <person name="Spormann A.M."/>
            <person name="Op den Camp H."/>
            <person name="Overmann J."/>
            <person name="Amann R."/>
            <person name="Jetten M.S.M."/>
            <person name="Mascher T."/>
            <person name="Medema M.H."/>
            <person name="Devos D.P."/>
            <person name="Kaster A.-K."/>
            <person name="Ovreas L."/>
            <person name="Rohde M."/>
            <person name="Galperin M.Y."/>
            <person name="Jogler C."/>
        </authorList>
    </citation>
    <scope>NUCLEOTIDE SEQUENCE [LARGE SCALE GENOMIC DNA]</scope>
    <source>
        <strain evidence="2 3">Pan216</strain>
    </source>
</reference>
<evidence type="ECO:0000313" key="2">
    <source>
        <dbReference type="EMBL" id="QDU61778.1"/>
    </source>
</evidence>
<dbReference type="InterPro" id="IPR016024">
    <property type="entry name" value="ARM-type_fold"/>
</dbReference>
<feature type="region of interest" description="Disordered" evidence="1">
    <location>
        <begin position="312"/>
        <end position="355"/>
    </location>
</feature>
<name>A0A518B471_9BACT</name>
<dbReference type="AlphaFoldDB" id="A0A518B471"/>
<dbReference type="OrthoDB" id="254087at2"/>
<dbReference type="RefSeq" id="WP_145258328.1">
    <property type="nucleotide sequence ID" value="NZ_CP036279.1"/>
</dbReference>
<proteinExistence type="predicted"/>
<gene>
    <name evidence="2" type="ORF">Pan216_26430</name>
</gene>
<feature type="region of interest" description="Disordered" evidence="1">
    <location>
        <begin position="380"/>
        <end position="411"/>
    </location>
</feature>
<sequence>MILRSKPDQSVGKLRQSEPTRGIGITRRRWWSLSRRLVALMLVALILMAPSARPAKALSGTEIALIVASAAPILQNSELMKDFWQLLADLPKICKAIKKAVCASCLGQIIDGALAPITLATGGCIKCCPVKPDAEDLAKPGAAGACAQLVKDTLEAAERIDYLRCMASVDCRYWPEAENGIINYLRADKNECVRLYAAIVLGNGCCCTAKTVEALKMSATGSNKDGNPSEPSPRVRAASLQAINNCFCHYGNLIPTEAPQGPQPPESPTATPPASIARGGPGSPGVISHLFPNPAGSLMSLAEPFTRSIAAAGTNSGAPLTPPEPPSPRPTRTQPMPTQPVAPFTGHQEVLPPRGRVVPATPPAVPTTSGRSVFGVIKSAWKGDPLPPRTSTAPVPSKPAESKGRFAFFRR</sequence>
<evidence type="ECO:0000313" key="3">
    <source>
        <dbReference type="Proteomes" id="UP000317093"/>
    </source>
</evidence>
<protein>
    <submittedName>
        <fullName evidence="2">Uncharacterized protein</fullName>
    </submittedName>
</protein>
<dbReference type="SUPFAM" id="SSF48371">
    <property type="entry name" value="ARM repeat"/>
    <property type="match status" value="1"/>
</dbReference>
<dbReference type="EMBL" id="CP036279">
    <property type="protein sequence ID" value="QDU61778.1"/>
    <property type="molecule type" value="Genomic_DNA"/>
</dbReference>
<dbReference type="Proteomes" id="UP000317093">
    <property type="component" value="Chromosome"/>
</dbReference>
<accession>A0A518B471</accession>
<feature type="compositionally biased region" description="Pro residues" evidence="1">
    <location>
        <begin position="261"/>
        <end position="271"/>
    </location>
</feature>
<organism evidence="2 3">
    <name type="scientific">Kolteria novifilia</name>
    <dbReference type="NCBI Taxonomy" id="2527975"/>
    <lineage>
        <taxon>Bacteria</taxon>
        <taxon>Pseudomonadati</taxon>
        <taxon>Planctomycetota</taxon>
        <taxon>Planctomycetia</taxon>
        <taxon>Kolteriales</taxon>
        <taxon>Kolteriaceae</taxon>
        <taxon>Kolteria</taxon>
    </lineage>
</organism>
<feature type="compositionally biased region" description="Pro residues" evidence="1">
    <location>
        <begin position="320"/>
        <end position="329"/>
    </location>
</feature>
<feature type="region of interest" description="Disordered" evidence="1">
    <location>
        <begin position="257"/>
        <end position="289"/>
    </location>
</feature>
<dbReference type="KEGG" id="knv:Pan216_26430"/>
<keyword evidence="3" id="KW-1185">Reference proteome</keyword>